<keyword evidence="3" id="KW-1185">Reference proteome</keyword>
<accession>A0AAN5CRD4</accession>
<name>A0AAN5CRD4_9BILA</name>
<dbReference type="Proteomes" id="UP001328107">
    <property type="component" value="Unassembled WGS sequence"/>
</dbReference>
<reference evidence="3" key="1">
    <citation type="submission" date="2022-10" db="EMBL/GenBank/DDBJ databases">
        <title>Genome assembly of Pristionchus species.</title>
        <authorList>
            <person name="Yoshida K."/>
            <person name="Sommer R.J."/>
        </authorList>
    </citation>
    <scope>NUCLEOTIDE SEQUENCE [LARGE SCALE GENOMIC DNA]</scope>
    <source>
        <strain evidence="3">RS5460</strain>
    </source>
</reference>
<comment type="caution">
    <text evidence="2">The sequence shown here is derived from an EMBL/GenBank/DDBJ whole genome shotgun (WGS) entry which is preliminary data.</text>
</comment>
<organism evidence="2 3">
    <name type="scientific">Pristionchus mayeri</name>
    <dbReference type="NCBI Taxonomy" id="1317129"/>
    <lineage>
        <taxon>Eukaryota</taxon>
        <taxon>Metazoa</taxon>
        <taxon>Ecdysozoa</taxon>
        <taxon>Nematoda</taxon>
        <taxon>Chromadorea</taxon>
        <taxon>Rhabditida</taxon>
        <taxon>Rhabditina</taxon>
        <taxon>Diplogasteromorpha</taxon>
        <taxon>Diplogasteroidea</taxon>
        <taxon>Neodiplogasteridae</taxon>
        <taxon>Pristionchus</taxon>
    </lineage>
</organism>
<proteinExistence type="predicted"/>
<evidence type="ECO:0008006" key="4">
    <source>
        <dbReference type="Google" id="ProtNLM"/>
    </source>
</evidence>
<feature type="chain" id="PRO_5042849813" description="DOMON domain-containing protein" evidence="1">
    <location>
        <begin position="21"/>
        <end position="206"/>
    </location>
</feature>
<feature type="signal peptide" evidence="1">
    <location>
        <begin position="1"/>
        <end position="20"/>
    </location>
</feature>
<sequence>QMLALLLLVGSFSYSMDVAGPTFSQECVDKCFNGIANPNFHLLEKRHYVWLSFENMAGYPFYTSYASNYTPEDYGTITTILRTHQSIHNVSSMEVIISDDGNVIETVSAPGENTQGEAPSNKQYQEAACVWNCINGGRDTTGILTPESRIYDSKVGDDYSRLTARIDEGGDFVTVVTSTKKGLSLRSISDQTPPITSYWHHIMGPY</sequence>
<gene>
    <name evidence="2" type="ORF">PMAYCL1PPCAC_19179</name>
</gene>
<evidence type="ECO:0000256" key="1">
    <source>
        <dbReference type="SAM" id="SignalP"/>
    </source>
</evidence>
<feature type="non-terminal residue" evidence="2">
    <location>
        <position position="1"/>
    </location>
</feature>
<dbReference type="EMBL" id="BTRK01000004">
    <property type="protein sequence ID" value="GMR48984.1"/>
    <property type="molecule type" value="Genomic_DNA"/>
</dbReference>
<evidence type="ECO:0000313" key="3">
    <source>
        <dbReference type="Proteomes" id="UP001328107"/>
    </source>
</evidence>
<keyword evidence="1" id="KW-0732">Signal</keyword>
<dbReference type="AlphaFoldDB" id="A0AAN5CRD4"/>
<protein>
    <recommendedName>
        <fullName evidence="4">DOMON domain-containing protein</fullName>
    </recommendedName>
</protein>
<evidence type="ECO:0000313" key="2">
    <source>
        <dbReference type="EMBL" id="GMR48984.1"/>
    </source>
</evidence>